<evidence type="ECO:0000313" key="2">
    <source>
        <dbReference type="EMBL" id="MBU3877861.1"/>
    </source>
</evidence>
<dbReference type="RefSeq" id="WP_007834094.1">
    <property type="nucleotide sequence ID" value="NZ_JABACJ020000023.1"/>
</dbReference>
<feature type="region of interest" description="Disordered" evidence="1">
    <location>
        <begin position="1"/>
        <end position="40"/>
    </location>
</feature>
<accession>A0ABS6D8L1</accession>
<organism evidence="2 3">
    <name type="scientific">Faecalicatena faecalis</name>
    <dbReference type="NCBI Taxonomy" id="2726362"/>
    <lineage>
        <taxon>Bacteria</taxon>
        <taxon>Bacillati</taxon>
        <taxon>Bacillota</taxon>
        <taxon>Clostridia</taxon>
        <taxon>Lachnospirales</taxon>
        <taxon>Lachnospiraceae</taxon>
        <taxon>Faecalicatena</taxon>
    </lineage>
</organism>
<gene>
    <name evidence="2" type="ORF">HGO97_018835</name>
</gene>
<protein>
    <submittedName>
        <fullName evidence="2">Uncharacterized protein</fullName>
    </submittedName>
</protein>
<sequence length="104" mass="10775">MTVRKENTTAGEAPPGAGLLDTLSRGHFGTKRPEAAGSVPTPEYAAIVGAPAKPHGFVGRGGAAERVSFAACGETSDTQLATTRQETFSGRTAMESKMEGTHER</sequence>
<keyword evidence="3" id="KW-1185">Reference proteome</keyword>
<feature type="compositionally biased region" description="Polar residues" evidence="1">
    <location>
        <begin position="75"/>
        <end position="90"/>
    </location>
</feature>
<dbReference type="Proteomes" id="UP000723714">
    <property type="component" value="Unassembled WGS sequence"/>
</dbReference>
<feature type="compositionally biased region" description="Basic and acidic residues" evidence="1">
    <location>
        <begin position="94"/>
        <end position="104"/>
    </location>
</feature>
<evidence type="ECO:0000313" key="3">
    <source>
        <dbReference type="Proteomes" id="UP000723714"/>
    </source>
</evidence>
<reference evidence="2 3" key="1">
    <citation type="submission" date="2021-06" db="EMBL/GenBank/DDBJ databases">
        <title>Faecalicatena sp. nov. isolated from porcine feces.</title>
        <authorList>
            <person name="Oh B.S."/>
            <person name="Lee J.H."/>
        </authorList>
    </citation>
    <scope>NUCLEOTIDE SEQUENCE [LARGE SCALE GENOMIC DNA]</scope>
    <source>
        <strain evidence="2 3">AGMB00832</strain>
    </source>
</reference>
<comment type="caution">
    <text evidence="2">The sequence shown here is derived from an EMBL/GenBank/DDBJ whole genome shotgun (WGS) entry which is preliminary data.</text>
</comment>
<evidence type="ECO:0000256" key="1">
    <source>
        <dbReference type="SAM" id="MobiDB-lite"/>
    </source>
</evidence>
<name>A0ABS6D8L1_9FIRM</name>
<feature type="region of interest" description="Disordered" evidence="1">
    <location>
        <begin position="75"/>
        <end position="104"/>
    </location>
</feature>
<dbReference type="EMBL" id="JABACJ020000023">
    <property type="protein sequence ID" value="MBU3877861.1"/>
    <property type="molecule type" value="Genomic_DNA"/>
</dbReference>
<proteinExistence type="predicted"/>